<reference evidence="1 2" key="1">
    <citation type="journal article" date="2019" name="mSystems">
        <title>Life at home and on the roam: Genomic adaptions reflect the dual lifestyle of an intracellular, facultative symbiont.</title>
        <authorList>
            <person name="Burgsdorf I."/>
        </authorList>
    </citation>
    <scope>NUCLEOTIDE SEQUENCE [LARGE SCALE GENOMIC DNA]</scope>
    <source>
        <strain evidence="1">277cV</strain>
    </source>
</reference>
<evidence type="ECO:0000313" key="1">
    <source>
        <dbReference type="EMBL" id="TGG90883.1"/>
    </source>
</evidence>
<comment type="caution">
    <text evidence="1">The sequence shown here is derived from an EMBL/GenBank/DDBJ whole genome shotgun (WGS) entry which is preliminary data.</text>
</comment>
<dbReference type="EMBL" id="SRMO01000084">
    <property type="protein sequence ID" value="TGG90883.1"/>
    <property type="molecule type" value="Genomic_DNA"/>
</dbReference>
<protein>
    <submittedName>
        <fullName evidence="1">Uncharacterized protein</fullName>
    </submittedName>
</protein>
<gene>
    <name evidence="1" type="ORF">ERJ67_09170</name>
</gene>
<organism evidence="1 2">
    <name type="scientific">Aphanocapsa feldmannii 277cV</name>
    <dbReference type="NCBI Taxonomy" id="2507553"/>
    <lineage>
        <taxon>Bacteria</taxon>
        <taxon>Bacillati</taxon>
        <taxon>Cyanobacteriota</taxon>
        <taxon>Cyanophyceae</taxon>
        <taxon>Oscillatoriophycideae</taxon>
        <taxon>Chroococcales</taxon>
        <taxon>Microcystaceae</taxon>
        <taxon>Aphanocapsa</taxon>
    </lineage>
</organism>
<dbReference type="AlphaFoldDB" id="A0A524RMH3"/>
<sequence length="63" mass="7211">MELLLAIAFCATPLIATGLALNLSANLAPQQMQQIRSHRHHFSNRRLPVEVCLQPPRPRRRWA</sequence>
<evidence type="ECO:0000313" key="2">
    <source>
        <dbReference type="Proteomes" id="UP000317990"/>
    </source>
</evidence>
<dbReference type="Proteomes" id="UP000317990">
    <property type="component" value="Unassembled WGS sequence"/>
</dbReference>
<name>A0A524RMH3_9CHRO</name>
<proteinExistence type="predicted"/>
<accession>A0A524RMH3</accession>